<gene>
    <name evidence="2" type="ORF">TT172_LOCUS7918</name>
</gene>
<feature type="signal peptide" evidence="1">
    <location>
        <begin position="1"/>
        <end position="18"/>
    </location>
</feature>
<name>A0A3S4F2N4_9PEZI</name>
<proteinExistence type="predicted"/>
<dbReference type="AlphaFoldDB" id="A0A3S4F2N4"/>
<protein>
    <submittedName>
        <fullName evidence="2">0e71b91b-1530-4634-b76f-cbf05c61e119</fullName>
    </submittedName>
</protein>
<dbReference type="Proteomes" id="UP000289323">
    <property type="component" value="Unassembled WGS sequence"/>
</dbReference>
<dbReference type="EMBL" id="OUUZ01000015">
    <property type="protein sequence ID" value="SPQ25499.1"/>
    <property type="molecule type" value="Genomic_DNA"/>
</dbReference>
<reference evidence="2 3" key="1">
    <citation type="submission" date="2018-04" db="EMBL/GenBank/DDBJ databases">
        <authorList>
            <person name="Huttner S."/>
            <person name="Dainat J."/>
        </authorList>
    </citation>
    <scope>NUCLEOTIDE SEQUENCE [LARGE SCALE GENOMIC DNA]</scope>
</reference>
<accession>A0A3S4F2N4</accession>
<sequence>MKAWHLLPLVALSPTVSAHPSHRTAGRAVDQLPPITTGPTSYPTTLSTTYTFTSSTGYKAPGAFQVFQTAIELTTVTVTIYEPWPSPPPSYPYTETLTQVSTLSARTLVQYDPSGPFSTFTRSSTVTVPATWVLRAPPAPTDLPADAALPARYALEGADVAMGRVCWGNGTLLEELLEPCARGDVMVGCVPCKGVDQEWRSYTLTWAD</sequence>
<evidence type="ECO:0000256" key="1">
    <source>
        <dbReference type="SAM" id="SignalP"/>
    </source>
</evidence>
<feature type="chain" id="PRO_5018564088" evidence="1">
    <location>
        <begin position="19"/>
        <end position="208"/>
    </location>
</feature>
<organism evidence="2 3">
    <name type="scientific">Thermothielavioides terrestris</name>
    <dbReference type="NCBI Taxonomy" id="2587410"/>
    <lineage>
        <taxon>Eukaryota</taxon>
        <taxon>Fungi</taxon>
        <taxon>Dikarya</taxon>
        <taxon>Ascomycota</taxon>
        <taxon>Pezizomycotina</taxon>
        <taxon>Sordariomycetes</taxon>
        <taxon>Sordariomycetidae</taxon>
        <taxon>Sordariales</taxon>
        <taxon>Chaetomiaceae</taxon>
        <taxon>Thermothielavioides</taxon>
    </lineage>
</organism>
<evidence type="ECO:0000313" key="3">
    <source>
        <dbReference type="Proteomes" id="UP000289323"/>
    </source>
</evidence>
<keyword evidence="1" id="KW-0732">Signal</keyword>
<evidence type="ECO:0000313" key="2">
    <source>
        <dbReference type="EMBL" id="SPQ25499.1"/>
    </source>
</evidence>